<evidence type="ECO:0000313" key="2">
    <source>
        <dbReference type="EMBL" id="QQZ51213.1"/>
    </source>
</evidence>
<feature type="compositionally biased region" description="Polar residues" evidence="1">
    <location>
        <begin position="200"/>
        <end position="211"/>
    </location>
</feature>
<feature type="compositionally biased region" description="Polar residues" evidence="1">
    <location>
        <begin position="163"/>
        <end position="172"/>
    </location>
</feature>
<dbReference type="EMBL" id="CP068570">
    <property type="protein sequence ID" value="QQZ51213.1"/>
    <property type="molecule type" value="Genomic_DNA"/>
</dbReference>
<reference evidence="2" key="1">
    <citation type="submission" date="2021-01" db="EMBL/GenBank/DDBJ databases">
        <title>Genome sequence of Phenylobacterium sp. 20VBR1 isolated from a valley glaceir, Ny-Alesund, Svalbard.</title>
        <authorList>
            <person name="Thomas F.A."/>
            <person name="Krishnan K.P."/>
            <person name="Sinha R.K."/>
        </authorList>
    </citation>
    <scope>NUCLEOTIDE SEQUENCE</scope>
    <source>
        <strain evidence="2">20VBR1</strain>
    </source>
</reference>
<evidence type="ECO:0000256" key="1">
    <source>
        <dbReference type="SAM" id="MobiDB-lite"/>
    </source>
</evidence>
<protein>
    <submittedName>
        <fullName evidence="2">Uncharacterized protein</fullName>
    </submittedName>
</protein>
<feature type="region of interest" description="Disordered" evidence="1">
    <location>
        <begin position="163"/>
        <end position="211"/>
    </location>
</feature>
<name>A0A974S9Z7_9CAUL</name>
<sequence length="211" mass="22449">MTLDVRNPTQVTRTSAACSTATVQPTCQDDALFYSQIYNSLQAKSSRGIVRSYVDYQLTDNIKAFADLSYAAVDGYTLSQPPFSSAVGGGTMPVTLKGDNAYLNGAGATAAALRAEWLAAGKTLTQGSTAQVGKFWREFGGRDVKSERTTLRLVGAWRASSPPSIATSTGIGTPSMARPRARRPRTPSPFSPGSRAPRTRSWSEVRSSAAT</sequence>
<proteinExistence type="predicted"/>
<accession>A0A974S9Z7</accession>
<gene>
    <name evidence="2" type="ORF">JKL49_08925</name>
</gene>
<dbReference type="AlphaFoldDB" id="A0A974S9Z7"/>
<organism evidence="2">
    <name type="scientific">Phenylobacterium glaciei</name>
    <dbReference type="NCBI Taxonomy" id="2803784"/>
    <lineage>
        <taxon>Bacteria</taxon>
        <taxon>Pseudomonadati</taxon>
        <taxon>Pseudomonadota</taxon>
        <taxon>Alphaproteobacteria</taxon>
        <taxon>Caulobacterales</taxon>
        <taxon>Caulobacteraceae</taxon>
        <taxon>Phenylobacterium</taxon>
    </lineage>
</organism>